<name>A0A0F6SE56_9BACT</name>
<reference evidence="2 3" key="1">
    <citation type="submission" date="2015-03" db="EMBL/GenBank/DDBJ databases">
        <title>Genome assembly of Sandaracinus amylolyticus DSM 53668.</title>
        <authorList>
            <person name="Sharma G."/>
            <person name="Subramanian S."/>
        </authorList>
    </citation>
    <scope>NUCLEOTIDE SEQUENCE [LARGE SCALE GENOMIC DNA]</scope>
    <source>
        <strain evidence="2 3">DSM 53668</strain>
    </source>
</reference>
<evidence type="ECO:0000313" key="2">
    <source>
        <dbReference type="EMBL" id="AKF04609.1"/>
    </source>
</evidence>
<feature type="region of interest" description="Disordered" evidence="1">
    <location>
        <begin position="134"/>
        <end position="155"/>
    </location>
</feature>
<accession>A0A0F6SE56</accession>
<proteinExistence type="predicted"/>
<evidence type="ECO:0000313" key="3">
    <source>
        <dbReference type="Proteomes" id="UP000034883"/>
    </source>
</evidence>
<gene>
    <name evidence="2" type="ORF">DB32_001758</name>
</gene>
<dbReference type="KEGG" id="samy:DB32_001758"/>
<evidence type="ECO:0000256" key="1">
    <source>
        <dbReference type="SAM" id="MobiDB-lite"/>
    </source>
</evidence>
<dbReference type="STRING" id="927083.DB32_001758"/>
<keyword evidence="3" id="KW-1185">Reference proteome</keyword>
<protein>
    <submittedName>
        <fullName evidence="2">Uncharacterized protein</fullName>
    </submittedName>
</protein>
<organism evidence="2 3">
    <name type="scientific">Sandaracinus amylolyticus</name>
    <dbReference type="NCBI Taxonomy" id="927083"/>
    <lineage>
        <taxon>Bacteria</taxon>
        <taxon>Pseudomonadati</taxon>
        <taxon>Myxococcota</taxon>
        <taxon>Polyangia</taxon>
        <taxon>Polyangiales</taxon>
        <taxon>Sandaracinaceae</taxon>
        <taxon>Sandaracinus</taxon>
    </lineage>
</organism>
<sequence length="334" mass="34825">MVLAVVAMAGRADAQDVRRAVLLGHIEPRLLGRVRGQTGDLPWALDRVENGAGDFERALAIGRARRAQVVVWFEREGGAIVVNVAEVDERRLFARSIEVPMGEASAALEAAALVVRGALSDLAQGGHVGIVMPAPPPVAPEPEPEPQPPPALPREEPDARLLVSLGAGIAIDGEAPRAHVGPAARIAVDVGIVELAVEGRSGVQEELDRDALTVLVTRFAARAGAAIELIDDGEWRATIGAGLGIAGHLRSTDVRDDSLEPTSPSTVATFLASGEVRGQWFPGAGPVGLELAVGADVLAIAPRFVVQRADGLEVLHAPWSVQPTVSLGLVIRAP</sequence>
<dbReference type="Proteomes" id="UP000034883">
    <property type="component" value="Chromosome"/>
</dbReference>
<feature type="compositionally biased region" description="Pro residues" evidence="1">
    <location>
        <begin position="134"/>
        <end position="152"/>
    </location>
</feature>
<dbReference type="EMBL" id="CP011125">
    <property type="protein sequence ID" value="AKF04609.1"/>
    <property type="molecule type" value="Genomic_DNA"/>
</dbReference>
<dbReference type="AlphaFoldDB" id="A0A0F6SE56"/>